<dbReference type="CDD" id="cd00200">
    <property type="entry name" value="WD40"/>
    <property type="match status" value="1"/>
</dbReference>
<accession>A0A7R9A7M7</accession>
<dbReference type="GO" id="GO:0000463">
    <property type="term" value="P:maturation of LSU-rRNA from tricistronic rRNA transcript (SSU-rRNA, 5.8S rRNA, LSU-rRNA)"/>
    <property type="evidence" value="ECO:0007669"/>
    <property type="project" value="UniProtKB-UniRule"/>
</dbReference>
<evidence type="ECO:0000313" key="10">
    <source>
        <dbReference type="Proteomes" id="UP000677054"/>
    </source>
</evidence>
<dbReference type="HAMAP" id="MF_03029">
    <property type="entry name" value="WDR12"/>
    <property type="match status" value="1"/>
</dbReference>
<sequence>MAEVAGTSTAGQVQARFVTKLQKYAIPDTLYSIPTKIDVDGLSSLINGILKEDHDVWKDVAYDFLIAGEFLRVSLGDQLEEKGISTEAVIEIEYVEKLPAPEPHKSLLHDDWVSAIHADKSPKWILTGCYDNTLHVWDMTGNHKVTIPGHGGPIKAVSWLETSDHTHTFVSASHDQTVMLWRWDSRSNEIECISIGRGHSRSVECVAPNPSKQMFASGSWDTYIKMWSAELEDQGSQDDGTVQEGNAKKVKTLGSKVQTRVPLVTMSGHTEAVSAVVWPSDEEILTASWDHTIRFWDPELEGSLVKATFTAHDGWVTCVKWSPKPSQPLFISGGHDKTLRLWDIRSVKAPLYDMSGHEDKILCCDWSAGGFLLSGSTDCSLKIFKDSPSG</sequence>
<evidence type="ECO:0000256" key="5">
    <source>
        <dbReference type="ARBA" id="ARBA00023242"/>
    </source>
</evidence>
<feature type="repeat" description="WD" evidence="7">
    <location>
        <begin position="309"/>
        <end position="346"/>
    </location>
</feature>
<dbReference type="Gene3D" id="2.130.10.10">
    <property type="entry name" value="YVTN repeat-like/Quinoprotein amine dehydrogenase"/>
    <property type="match status" value="2"/>
</dbReference>
<dbReference type="GO" id="GO:0005730">
    <property type="term" value="C:nucleolus"/>
    <property type="evidence" value="ECO:0007669"/>
    <property type="project" value="UniProtKB-SubCell"/>
</dbReference>
<protein>
    <recommendedName>
        <fullName evidence="6">Ribosome biogenesis protein WDR12 homolog</fullName>
    </recommendedName>
</protein>
<evidence type="ECO:0000256" key="7">
    <source>
        <dbReference type="PROSITE-ProRule" id="PRU00221"/>
    </source>
</evidence>
<keyword evidence="4" id="KW-0677">Repeat</keyword>
<dbReference type="PROSITE" id="PS00678">
    <property type="entry name" value="WD_REPEATS_1"/>
    <property type="match status" value="1"/>
</dbReference>
<evidence type="ECO:0000256" key="3">
    <source>
        <dbReference type="ARBA" id="ARBA00022574"/>
    </source>
</evidence>
<dbReference type="GO" id="GO:0043021">
    <property type="term" value="F:ribonucleoprotein complex binding"/>
    <property type="evidence" value="ECO:0007669"/>
    <property type="project" value="UniProtKB-UniRule"/>
</dbReference>
<feature type="repeat" description="WD" evidence="7">
    <location>
        <begin position="106"/>
        <end position="147"/>
    </location>
</feature>
<dbReference type="InterPro" id="IPR015943">
    <property type="entry name" value="WD40/YVTN_repeat-like_dom_sf"/>
</dbReference>
<dbReference type="InterPro" id="IPR020472">
    <property type="entry name" value="WD40_PAC1"/>
</dbReference>
<reference evidence="9" key="1">
    <citation type="submission" date="2020-11" db="EMBL/GenBank/DDBJ databases">
        <authorList>
            <person name="Tran Van P."/>
        </authorList>
    </citation>
    <scope>NUCLEOTIDE SEQUENCE</scope>
</reference>
<dbReference type="PROSITE" id="PS50082">
    <property type="entry name" value="WD_REPEATS_2"/>
    <property type="match status" value="5"/>
</dbReference>
<evidence type="ECO:0000259" key="8">
    <source>
        <dbReference type="Pfam" id="PF08154"/>
    </source>
</evidence>
<dbReference type="PROSITE" id="PS50294">
    <property type="entry name" value="WD_REPEATS_REGION"/>
    <property type="match status" value="3"/>
</dbReference>
<evidence type="ECO:0000313" key="9">
    <source>
        <dbReference type="EMBL" id="CAD7247356.1"/>
    </source>
</evidence>
<keyword evidence="5 6" id="KW-0539">Nucleus</keyword>
<dbReference type="InterPro" id="IPR001680">
    <property type="entry name" value="WD40_rpt"/>
</dbReference>
<gene>
    <name evidence="9" type="ORF">DSTB1V02_LOCUS7189</name>
</gene>
<evidence type="ECO:0000256" key="4">
    <source>
        <dbReference type="ARBA" id="ARBA00022737"/>
    </source>
</evidence>
<evidence type="ECO:0000256" key="1">
    <source>
        <dbReference type="ARBA" id="ARBA00022517"/>
    </source>
</evidence>
<dbReference type="SMART" id="SM00320">
    <property type="entry name" value="WD40"/>
    <property type="match status" value="6"/>
</dbReference>
<comment type="similarity">
    <text evidence="6">Belongs to the WD repeat WDR12/YTM1 family.</text>
</comment>
<dbReference type="GO" id="GO:0005654">
    <property type="term" value="C:nucleoplasm"/>
    <property type="evidence" value="ECO:0007669"/>
    <property type="project" value="UniProtKB-SubCell"/>
</dbReference>
<feature type="repeat" description="WD" evidence="7">
    <location>
        <begin position="147"/>
        <end position="181"/>
    </location>
</feature>
<evidence type="ECO:0000256" key="6">
    <source>
        <dbReference type="HAMAP-Rule" id="MF_03029"/>
    </source>
</evidence>
<dbReference type="GO" id="GO:0030687">
    <property type="term" value="C:preribosome, large subunit precursor"/>
    <property type="evidence" value="ECO:0007669"/>
    <property type="project" value="UniProtKB-UniRule"/>
</dbReference>
<dbReference type="InterPro" id="IPR036322">
    <property type="entry name" value="WD40_repeat_dom_sf"/>
</dbReference>
<feature type="domain" description="NLE" evidence="8">
    <location>
        <begin position="13"/>
        <end position="77"/>
    </location>
</feature>
<dbReference type="Pfam" id="PF08154">
    <property type="entry name" value="NLE"/>
    <property type="match status" value="1"/>
</dbReference>
<proteinExistence type="inferred from homology"/>
<dbReference type="InterPro" id="IPR028599">
    <property type="entry name" value="WDR12/Ytm1"/>
</dbReference>
<dbReference type="EMBL" id="CAJPEV010001430">
    <property type="protein sequence ID" value="CAG0892596.1"/>
    <property type="molecule type" value="Genomic_DNA"/>
</dbReference>
<dbReference type="Pfam" id="PF00400">
    <property type="entry name" value="WD40"/>
    <property type="match status" value="6"/>
</dbReference>
<dbReference type="PANTHER" id="PTHR19855:SF11">
    <property type="entry name" value="RIBOSOME BIOGENESIS PROTEIN WDR12"/>
    <property type="match status" value="1"/>
</dbReference>
<comment type="function">
    <text evidence="6">Required for maturation of ribosomal RNAs and formation of the large ribosomal subunit.</text>
</comment>
<dbReference type="EMBL" id="LR900947">
    <property type="protein sequence ID" value="CAD7247356.1"/>
    <property type="molecule type" value="Genomic_DNA"/>
</dbReference>
<name>A0A7R9A7M7_9CRUS</name>
<feature type="repeat" description="WD" evidence="7">
    <location>
        <begin position="266"/>
        <end position="297"/>
    </location>
</feature>
<keyword evidence="2 6" id="KW-0698">rRNA processing</keyword>
<dbReference type="InterPro" id="IPR019775">
    <property type="entry name" value="WD40_repeat_CS"/>
</dbReference>
<keyword evidence="1 6" id="KW-0690">Ribosome biogenesis</keyword>
<keyword evidence="3 7" id="KW-0853">WD repeat</keyword>
<evidence type="ECO:0000256" key="2">
    <source>
        <dbReference type="ARBA" id="ARBA00022552"/>
    </source>
</evidence>
<dbReference type="PRINTS" id="PR00320">
    <property type="entry name" value="GPROTEINBRPT"/>
</dbReference>
<dbReference type="PANTHER" id="PTHR19855">
    <property type="entry name" value="WD40 REPEAT PROTEIN 12, 37"/>
    <property type="match status" value="1"/>
</dbReference>
<dbReference type="InterPro" id="IPR012972">
    <property type="entry name" value="NLE"/>
</dbReference>
<dbReference type="AlphaFoldDB" id="A0A7R9A7M7"/>
<keyword evidence="10" id="KW-1185">Reference proteome</keyword>
<dbReference type="GO" id="GO:0000466">
    <property type="term" value="P:maturation of 5.8S rRNA from tricistronic rRNA transcript (SSU-rRNA, 5.8S rRNA, LSU-rRNA)"/>
    <property type="evidence" value="ECO:0007669"/>
    <property type="project" value="UniProtKB-UniRule"/>
</dbReference>
<comment type="subcellular location">
    <subcellularLocation>
        <location evidence="6">Nucleus</location>
        <location evidence="6">Nucleolus</location>
    </subcellularLocation>
    <subcellularLocation>
        <location evidence="6">Nucleus</location>
        <location evidence="6">Nucleoplasm</location>
    </subcellularLocation>
</comment>
<organism evidence="9">
    <name type="scientific">Darwinula stevensoni</name>
    <dbReference type="NCBI Taxonomy" id="69355"/>
    <lineage>
        <taxon>Eukaryota</taxon>
        <taxon>Metazoa</taxon>
        <taxon>Ecdysozoa</taxon>
        <taxon>Arthropoda</taxon>
        <taxon>Crustacea</taxon>
        <taxon>Oligostraca</taxon>
        <taxon>Ostracoda</taxon>
        <taxon>Podocopa</taxon>
        <taxon>Podocopida</taxon>
        <taxon>Darwinulocopina</taxon>
        <taxon>Darwinuloidea</taxon>
        <taxon>Darwinulidae</taxon>
        <taxon>Darwinula</taxon>
    </lineage>
</organism>
<dbReference type="OrthoDB" id="10251381at2759"/>
<feature type="repeat" description="WD" evidence="7">
    <location>
        <begin position="196"/>
        <end position="228"/>
    </location>
</feature>
<dbReference type="Proteomes" id="UP000677054">
    <property type="component" value="Unassembled WGS sequence"/>
</dbReference>
<dbReference type="SUPFAM" id="SSF50978">
    <property type="entry name" value="WD40 repeat-like"/>
    <property type="match status" value="1"/>
</dbReference>